<feature type="chain" id="PRO_5032697864" evidence="6">
    <location>
        <begin position="24"/>
        <end position="961"/>
    </location>
</feature>
<evidence type="ECO:0000256" key="1">
    <source>
        <dbReference type="ARBA" id="ARBA00007261"/>
    </source>
</evidence>
<dbReference type="OrthoDB" id="9811314at2"/>
<keyword evidence="10" id="KW-1185">Reference proteome</keyword>
<dbReference type="AlphaFoldDB" id="A0A845AEC8"/>
<dbReference type="EMBL" id="WTYA01000001">
    <property type="protein sequence ID" value="MXP27573.1"/>
    <property type="molecule type" value="Genomic_DNA"/>
</dbReference>
<dbReference type="InterPro" id="IPR011765">
    <property type="entry name" value="Pept_M16_N"/>
</dbReference>
<dbReference type="InterPro" id="IPR007863">
    <property type="entry name" value="Peptidase_M16_C"/>
</dbReference>
<evidence type="ECO:0000313" key="9">
    <source>
        <dbReference type="EMBL" id="MXP27573.1"/>
    </source>
</evidence>
<dbReference type="RefSeq" id="WP_160751850.1">
    <property type="nucleotide sequence ID" value="NZ_WTYA01000001.1"/>
</dbReference>
<reference evidence="9 10" key="1">
    <citation type="submission" date="2019-12" db="EMBL/GenBank/DDBJ databases">
        <title>Genomic-based taxomic classification of the family Erythrobacteraceae.</title>
        <authorList>
            <person name="Xu L."/>
        </authorList>
    </citation>
    <scope>NUCLEOTIDE SEQUENCE [LARGE SCALE GENOMIC DNA]</scope>
    <source>
        <strain evidence="9 10">KEMB 9005-328</strain>
    </source>
</reference>
<evidence type="ECO:0000256" key="3">
    <source>
        <dbReference type="ARBA" id="ARBA00022801"/>
    </source>
</evidence>
<keyword evidence="4" id="KW-0862">Zinc</keyword>
<evidence type="ECO:0000256" key="5">
    <source>
        <dbReference type="ARBA" id="ARBA00023049"/>
    </source>
</evidence>
<keyword evidence="6" id="KW-0732">Signal</keyword>
<evidence type="ECO:0000259" key="7">
    <source>
        <dbReference type="Pfam" id="PF00675"/>
    </source>
</evidence>
<dbReference type="PANTHER" id="PTHR43690">
    <property type="entry name" value="NARDILYSIN"/>
    <property type="match status" value="1"/>
</dbReference>
<keyword evidence="2" id="KW-0645">Protease</keyword>
<dbReference type="GO" id="GO:0008237">
    <property type="term" value="F:metallopeptidase activity"/>
    <property type="evidence" value="ECO:0007669"/>
    <property type="project" value="UniProtKB-KW"/>
</dbReference>
<feature type="domain" description="Peptidase M16 C-terminal" evidence="8">
    <location>
        <begin position="212"/>
        <end position="388"/>
    </location>
</feature>
<dbReference type="GO" id="GO:0046872">
    <property type="term" value="F:metal ion binding"/>
    <property type="evidence" value="ECO:0007669"/>
    <property type="project" value="InterPro"/>
</dbReference>
<dbReference type="Proteomes" id="UP000439780">
    <property type="component" value="Unassembled WGS sequence"/>
</dbReference>
<dbReference type="SUPFAM" id="SSF63411">
    <property type="entry name" value="LuxS/MPP-like metallohydrolase"/>
    <property type="match status" value="4"/>
</dbReference>
<gene>
    <name evidence="9" type="ORF">GRI58_01895</name>
</gene>
<accession>A0A845AEC8</accession>
<dbReference type="GO" id="GO:0006508">
    <property type="term" value="P:proteolysis"/>
    <property type="evidence" value="ECO:0007669"/>
    <property type="project" value="UniProtKB-KW"/>
</dbReference>
<feature type="signal peptide" evidence="6">
    <location>
        <begin position="1"/>
        <end position="23"/>
    </location>
</feature>
<evidence type="ECO:0000256" key="2">
    <source>
        <dbReference type="ARBA" id="ARBA00022670"/>
    </source>
</evidence>
<protein>
    <submittedName>
        <fullName evidence="9">Insulinase family protein</fullName>
    </submittedName>
</protein>
<evidence type="ECO:0000259" key="8">
    <source>
        <dbReference type="Pfam" id="PF05193"/>
    </source>
</evidence>
<comment type="caution">
    <text evidence="9">The sequence shown here is derived from an EMBL/GenBank/DDBJ whole genome shotgun (WGS) entry which is preliminary data.</text>
</comment>
<dbReference type="Pfam" id="PF05193">
    <property type="entry name" value="Peptidase_M16_C"/>
    <property type="match status" value="2"/>
</dbReference>
<feature type="domain" description="Peptidase M16 N-terminal" evidence="7">
    <location>
        <begin position="543"/>
        <end position="678"/>
    </location>
</feature>
<name>A0A845AEC8_9SPHN</name>
<dbReference type="InterPro" id="IPR011249">
    <property type="entry name" value="Metalloenz_LuxS/M16"/>
</dbReference>
<comment type="similarity">
    <text evidence="1">Belongs to the peptidase M16 family.</text>
</comment>
<dbReference type="Pfam" id="PF00675">
    <property type="entry name" value="Peptidase_M16"/>
    <property type="match status" value="2"/>
</dbReference>
<evidence type="ECO:0000256" key="4">
    <source>
        <dbReference type="ARBA" id="ARBA00022833"/>
    </source>
</evidence>
<keyword evidence="3" id="KW-0378">Hydrolase</keyword>
<organism evidence="9 10">
    <name type="scientific">Qipengyuania algicida</name>
    <dbReference type="NCBI Taxonomy" id="1836209"/>
    <lineage>
        <taxon>Bacteria</taxon>
        <taxon>Pseudomonadati</taxon>
        <taxon>Pseudomonadota</taxon>
        <taxon>Alphaproteobacteria</taxon>
        <taxon>Sphingomonadales</taxon>
        <taxon>Erythrobacteraceae</taxon>
        <taxon>Qipengyuania</taxon>
    </lineage>
</organism>
<feature type="domain" description="Peptidase M16 N-terminal" evidence="7">
    <location>
        <begin position="56"/>
        <end position="180"/>
    </location>
</feature>
<dbReference type="PANTHER" id="PTHR43690:SF17">
    <property type="entry name" value="PROTEIN YHJJ"/>
    <property type="match status" value="1"/>
</dbReference>
<proteinExistence type="inferred from homology"/>
<dbReference type="InterPro" id="IPR050626">
    <property type="entry name" value="Peptidase_M16"/>
</dbReference>
<keyword evidence="5" id="KW-0482">Metalloprotease</keyword>
<evidence type="ECO:0000256" key="6">
    <source>
        <dbReference type="SAM" id="SignalP"/>
    </source>
</evidence>
<dbReference type="PROSITE" id="PS51257">
    <property type="entry name" value="PROKAR_LIPOPROTEIN"/>
    <property type="match status" value="1"/>
</dbReference>
<dbReference type="Gene3D" id="3.30.830.10">
    <property type="entry name" value="Metalloenzyme, LuxS/M16 peptidase-like"/>
    <property type="match status" value="4"/>
</dbReference>
<feature type="domain" description="Peptidase M16 C-terminal" evidence="8">
    <location>
        <begin position="692"/>
        <end position="870"/>
    </location>
</feature>
<sequence>MVRHMLAGSLLAIACATATSAIAADKDYAPVATPAELVNAVNIPYQQFTLPNGLTVLVNEDRKAPVVAVSVWYKVGSKNEPKGKTGFAHLFEHLMFNGSENSPGDFFEPLQQVGATDFNGTTWFDRTNYFETVPTAALDRALFLESDRMGHLLGAVTQEKLDNQRSVVQNEKRQGDNQPYGLVEYEQLENLYPSGHPYHHSTIGSMADLDSASLDDVRGWFKDHYGPNNAILVLAGDIDLATARQKVTKWFGDIPAGPKVQPVAAPVPTLDAPKTKTIYDKVATERVYRMWATPGYDKPDYLPLQLAGSVLGGLASSRLDNELVRGQQIAVRVSTSQDTFGQAGQFVIYADAKPGVSTEELGKALDAQIAQFLAQGPTEDELQRAVTRYAAGRIGGLEQVGGFGGKAPQLAQSLLFMGSPDGYKSELEKAAKLTPAQVKAAADKWLTRPAFSLIVAPGDRKEGGEQRGGYYTAPGIEGAHPAYYLNPADPVAAMGAAAAATAATTPDRSKMPDLGTLKPLDFPKIERATLPNGMKIYFARRDAVPTVNVRVSFDAGYAADPRDKLGIQSLMLSTMDQGTSDLDAQQLAIAQERLGANIGGTANVDTTSFGMSTMAPNLAPSLALLADYIRHPAFREKDLDRVRVQQLTRIKNEMNSPGAMAQRTLFPAIYGDHPYGIPPSGTGNASVVKAATPADLKVFHDEWLRPDNASVYVVGDTTLEQVKAMLAKSFGDWQAPATPKPVKNFSAKIEPQKSRIILIDSPGKPQSVILAGRVLNQKGTDDLVVLDSANQVFGGDFLSRINMDLRETKGWSYGVRSIVADPLDRASFMIYAPVQADKTGASIQALRQDLDAYTQGGEGVTSEELTRIVNGNVRELPGRFETSRAVLGGIVNIVEHNRPDDFYQTLAKRYGTLGATELDEAAKAALRGDDLVFVVVGDAKTVEPQLDAVGLPVEVREPQSD</sequence>
<evidence type="ECO:0000313" key="10">
    <source>
        <dbReference type="Proteomes" id="UP000439780"/>
    </source>
</evidence>